<dbReference type="AntiFam" id="ANF00041">
    <property type="entry name" value="Antisense to RNaseP"/>
</dbReference>
<reference evidence="1" key="1">
    <citation type="submission" date="2019-03" db="EMBL/GenBank/DDBJ databases">
        <title>Complete genome sequences of Enterobacter asburiae str. MRY18-106 isolated from a patient in Japan.</title>
        <authorList>
            <person name="Sekizuka T."/>
            <person name="Matsui M."/>
            <person name="Takara T."/>
            <person name="Uechi A."/>
            <person name="Harakuni M."/>
            <person name="Kimura T."/>
            <person name="Suzuki S."/>
            <person name="Kuroda M."/>
        </authorList>
    </citation>
    <scope>NUCLEOTIDE SEQUENCE</scope>
    <source>
        <strain evidence="1">MRY18-106</strain>
    </source>
</reference>
<organism evidence="1">
    <name type="scientific">Enterobacter asburiae</name>
    <dbReference type="NCBI Taxonomy" id="61645"/>
    <lineage>
        <taxon>Bacteria</taxon>
        <taxon>Pseudomonadati</taxon>
        <taxon>Pseudomonadota</taxon>
        <taxon>Gammaproteobacteria</taxon>
        <taxon>Enterobacterales</taxon>
        <taxon>Enterobacteriaceae</taxon>
        <taxon>Enterobacter</taxon>
        <taxon>Enterobacter cloacae complex</taxon>
    </lineage>
</organism>
<accession>A0A455W5A2</accession>
<sequence length="176" mass="19753">MRIDVVCPALRLPWSTTPESKNPAEAGFFKKLKLTDKPGSVVDSHSSRPAIAHWLKQPTRVQYGPYHVNPYLALLRVEFTVPRTVTSRAVRSYRTLSPLPDPACAGHRRFALCCTGRGFPPQALPGTLPYGARTFLPSARLPRKGRRRSGDCLVSFGAQYRGFARRCHPKVWARRD</sequence>
<name>A0A455W5A2_ENTAS</name>
<protein>
    <submittedName>
        <fullName evidence="1">Uncharacterized protein</fullName>
    </submittedName>
</protein>
<dbReference type="EMBL" id="AP019533">
    <property type="protein sequence ID" value="BBI97261.1"/>
    <property type="molecule type" value="Genomic_DNA"/>
</dbReference>
<evidence type="ECO:0000313" key="1">
    <source>
        <dbReference type="EMBL" id="BBI97261.1"/>
    </source>
</evidence>
<gene>
    <name evidence="1" type="ORF">MRY18106EAS_37930</name>
</gene>
<proteinExistence type="predicted"/>
<dbReference type="AlphaFoldDB" id="A0A455W5A2"/>